<feature type="chain" id="PRO_5022222813" evidence="5">
    <location>
        <begin position="28"/>
        <end position="841"/>
    </location>
</feature>
<feature type="domain" description="Cytochrome c" evidence="6">
    <location>
        <begin position="695"/>
        <end position="832"/>
    </location>
</feature>
<evidence type="ECO:0000256" key="5">
    <source>
        <dbReference type="SAM" id="SignalP"/>
    </source>
</evidence>
<gene>
    <name evidence="7" type="ORF">Q31a_10370</name>
</gene>
<dbReference type="GO" id="GO:0046872">
    <property type="term" value="F:metal ion binding"/>
    <property type="evidence" value="ECO:0007669"/>
    <property type="project" value="UniProtKB-KW"/>
</dbReference>
<dbReference type="Gene3D" id="2.120.10.30">
    <property type="entry name" value="TolB, C-terminal domain"/>
    <property type="match status" value="1"/>
</dbReference>
<dbReference type="EMBL" id="CP036298">
    <property type="protein sequence ID" value="QDV22751.1"/>
    <property type="molecule type" value="Genomic_DNA"/>
</dbReference>
<keyword evidence="1 4" id="KW-0349">Heme</keyword>
<keyword evidence="5" id="KW-0732">Signal</keyword>
<dbReference type="GO" id="GO:0009055">
    <property type="term" value="F:electron transfer activity"/>
    <property type="evidence" value="ECO:0007669"/>
    <property type="project" value="InterPro"/>
</dbReference>
<evidence type="ECO:0000259" key="6">
    <source>
        <dbReference type="PROSITE" id="PS51007"/>
    </source>
</evidence>
<evidence type="ECO:0000256" key="4">
    <source>
        <dbReference type="PROSITE-ProRule" id="PRU00433"/>
    </source>
</evidence>
<dbReference type="SUPFAM" id="SSF50952">
    <property type="entry name" value="Soluble quinoprotein glucose dehydrogenase"/>
    <property type="match status" value="1"/>
</dbReference>
<dbReference type="OrthoDB" id="223239at2"/>
<dbReference type="InterPro" id="IPR036909">
    <property type="entry name" value="Cyt_c-like_dom_sf"/>
</dbReference>
<evidence type="ECO:0000313" key="7">
    <source>
        <dbReference type="EMBL" id="QDV22751.1"/>
    </source>
</evidence>
<reference evidence="7 8" key="1">
    <citation type="submission" date="2019-02" db="EMBL/GenBank/DDBJ databases">
        <title>Deep-cultivation of Planctomycetes and their phenomic and genomic characterization uncovers novel biology.</title>
        <authorList>
            <person name="Wiegand S."/>
            <person name="Jogler M."/>
            <person name="Boedeker C."/>
            <person name="Pinto D."/>
            <person name="Vollmers J."/>
            <person name="Rivas-Marin E."/>
            <person name="Kohn T."/>
            <person name="Peeters S.H."/>
            <person name="Heuer A."/>
            <person name="Rast P."/>
            <person name="Oberbeckmann S."/>
            <person name="Bunk B."/>
            <person name="Jeske O."/>
            <person name="Meyerdierks A."/>
            <person name="Storesund J.E."/>
            <person name="Kallscheuer N."/>
            <person name="Luecker S."/>
            <person name="Lage O.M."/>
            <person name="Pohl T."/>
            <person name="Merkel B.J."/>
            <person name="Hornburger P."/>
            <person name="Mueller R.-W."/>
            <person name="Bruemmer F."/>
            <person name="Labrenz M."/>
            <person name="Spormann A.M."/>
            <person name="Op den Camp H."/>
            <person name="Overmann J."/>
            <person name="Amann R."/>
            <person name="Jetten M.S.M."/>
            <person name="Mascher T."/>
            <person name="Medema M.H."/>
            <person name="Devos D.P."/>
            <person name="Kaster A.-K."/>
            <person name="Ovreas L."/>
            <person name="Rohde M."/>
            <person name="Galperin M.Y."/>
            <person name="Jogler C."/>
        </authorList>
    </citation>
    <scope>NUCLEOTIDE SEQUENCE [LARGE SCALE GENOMIC DNA]</scope>
    <source>
        <strain evidence="7 8">Q31a</strain>
    </source>
</reference>
<dbReference type="InterPro" id="IPR009056">
    <property type="entry name" value="Cyt_c-like_dom"/>
</dbReference>
<dbReference type="InterPro" id="IPR013427">
    <property type="entry name" value="Haem-bd_dom_put"/>
</dbReference>
<accession>A0A518G2D2</accession>
<name>A0A518G2D2_9BACT</name>
<dbReference type="PANTHER" id="PTHR33546">
    <property type="entry name" value="LARGE, MULTIFUNCTIONAL SECRETED PROTEIN-RELATED"/>
    <property type="match status" value="1"/>
</dbReference>
<evidence type="ECO:0000256" key="1">
    <source>
        <dbReference type="ARBA" id="ARBA00022617"/>
    </source>
</evidence>
<dbReference type="NCBIfam" id="TIGR02603">
    <property type="entry name" value="CxxCH_TIGR02603"/>
    <property type="match status" value="1"/>
</dbReference>
<dbReference type="Gene3D" id="1.10.760.10">
    <property type="entry name" value="Cytochrome c-like domain"/>
    <property type="match status" value="1"/>
</dbReference>
<dbReference type="InterPro" id="IPR011042">
    <property type="entry name" value="6-blade_b-propeller_TolB-like"/>
</dbReference>
<keyword evidence="8" id="KW-1185">Reference proteome</keyword>
<dbReference type="RefSeq" id="WP_145074779.1">
    <property type="nucleotide sequence ID" value="NZ_CP036298.1"/>
</dbReference>
<evidence type="ECO:0000313" key="8">
    <source>
        <dbReference type="Proteomes" id="UP000318017"/>
    </source>
</evidence>
<feature type="signal peptide" evidence="5">
    <location>
        <begin position="1"/>
        <end position="27"/>
    </location>
</feature>
<organism evidence="7 8">
    <name type="scientific">Aureliella helgolandensis</name>
    <dbReference type="NCBI Taxonomy" id="2527968"/>
    <lineage>
        <taxon>Bacteria</taxon>
        <taxon>Pseudomonadati</taxon>
        <taxon>Planctomycetota</taxon>
        <taxon>Planctomycetia</taxon>
        <taxon>Pirellulales</taxon>
        <taxon>Pirellulaceae</taxon>
        <taxon>Aureliella</taxon>
    </lineage>
</organism>
<keyword evidence="3 4" id="KW-0408">Iron</keyword>
<dbReference type="GO" id="GO:0020037">
    <property type="term" value="F:heme binding"/>
    <property type="evidence" value="ECO:0007669"/>
    <property type="project" value="InterPro"/>
</dbReference>
<dbReference type="PANTHER" id="PTHR33546:SF1">
    <property type="entry name" value="LARGE, MULTIFUNCTIONAL SECRETED PROTEIN"/>
    <property type="match status" value="1"/>
</dbReference>
<keyword evidence="2 4" id="KW-0479">Metal-binding</keyword>
<dbReference type="Proteomes" id="UP000318017">
    <property type="component" value="Chromosome"/>
</dbReference>
<protein>
    <submittedName>
        <fullName evidence="7">Cytochrome c</fullName>
    </submittedName>
</protein>
<sequence length="841" mass="91288" precursor="true">MRRNIVSYIKRFSIVCLTGIASLALQAACQADSTAAGTFRTVAGFEVELVHDISAADQGSWVSMCVDPQGRIIASDQYGKLYRVTLDDAGAAQVEQLEVNIGLAQGMLCAFDSLYININAGSKERAGTEAIGPGVYRLRDTTGDDQYDKVEYIVPMSDKAGEHGPHALVLSPDGKQIYFCSGNQVDVPESATASVVPRRWYEDHLLGRLPDARGHMAGRLAPGGWICRMDPDGSNVELVATGFRNEYDLAFNAAGELFTYDADMEWDIGTPWYRPTRVNHVQSGAEFGWRNGTGKWPAYYGDSVAAVLNIGPGSPTGIAFGTGANFPAKYQNALFICDWSYGVIYAVHMQAQGATYTAEMESFVTAAPMPVTDLVVRPQDGELYFAVGGRRTASALYRVKYTGSESTAPSTSVDAEAAIAARNLRHQLESFHGHADADAIPLALANLGNSDRTIRFAARIALEHQPVESWRAAALELTDPLALINVAYALSRVRSTQDQSALQSKLCKLDFGSLPIATRLELIRAHNLLWIRLGAPTPEQRTEVLAQLDGAFPSQAGMVNRELAATLCYLNAPNIIPRVVEQMHLASSQEDQIHYAFCLRDVSQGWTPETRKDYFQWFFDVASARGGASFGGFLNNIRQAALDNLDEAQIAALGDLAGNMPAPRDPLEDLTPREVVAEWTVAGLQAELAKLKTKPDFAKGRSLTATAQCFKCHRFTGEGGIQGPDLTAAGGRFNETDLLSSIVEPNKVISDQYQATQFLTEDAVITGRVANLSGDTIKVVTNMLAPGDFTDINVDDILERRPSPLSMMPAGLLNTFTVEEIADILAYLRSGGNASHEVYQE</sequence>
<dbReference type="InterPro" id="IPR011041">
    <property type="entry name" value="Quinoprot_gluc/sorb_DH_b-prop"/>
</dbReference>
<dbReference type="KEGG" id="ahel:Q31a_10370"/>
<dbReference type="AlphaFoldDB" id="A0A518G2D2"/>
<dbReference type="SUPFAM" id="SSF46626">
    <property type="entry name" value="Cytochrome c"/>
    <property type="match status" value="1"/>
</dbReference>
<evidence type="ECO:0000256" key="2">
    <source>
        <dbReference type="ARBA" id="ARBA00022723"/>
    </source>
</evidence>
<evidence type="ECO:0000256" key="3">
    <source>
        <dbReference type="ARBA" id="ARBA00023004"/>
    </source>
</evidence>
<dbReference type="PROSITE" id="PS51007">
    <property type="entry name" value="CYTC"/>
    <property type="match status" value="1"/>
</dbReference>
<proteinExistence type="predicted"/>